<feature type="transmembrane region" description="Helical" evidence="8">
    <location>
        <begin position="334"/>
        <end position="356"/>
    </location>
</feature>
<keyword evidence="6 8" id="KW-1133">Transmembrane helix</keyword>
<dbReference type="GO" id="GO:0016020">
    <property type="term" value="C:membrane"/>
    <property type="evidence" value="ECO:0007669"/>
    <property type="project" value="UniProtKB-SubCell"/>
</dbReference>
<keyword evidence="5 8" id="KW-0812">Transmembrane</keyword>
<reference evidence="10" key="1">
    <citation type="submission" date="2019-07" db="EMBL/GenBank/DDBJ databases">
        <title>Bacillus alkalisoli sp. nov. isolated from saline soil.</title>
        <authorList>
            <person name="Sun J.-Q."/>
            <person name="Xu L."/>
        </authorList>
    </citation>
    <scope>NUCLEOTIDE SEQUENCE [LARGE SCALE GENOMIC DNA]</scope>
    <source>
        <strain evidence="10">M4U3P1</strain>
    </source>
</reference>
<dbReference type="Proteomes" id="UP000318138">
    <property type="component" value="Chromosome"/>
</dbReference>
<evidence type="ECO:0000313" key="9">
    <source>
        <dbReference type="EMBL" id="QKS70815.1"/>
    </source>
</evidence>
<comment type="similarity">
    <text evidence="2">Belongs to the amino acid-polyamine-organocation (APC) superfamily. Spore germination protein (SGP) (TC 2.A.3.9) family.</text>
</comment>
<organism evidence="9 10">
    <name type="scientific">Paenalkalicoccus suaedae</name>
    <dbReference type="NCBI Taxonomy" id="2592382"/>
    <lineage>
        <taxon>Bacteria</taxon>
        <taxon>Bacillati</taxon>
        <taxon>Bacillota</taxon>
        <taxon>Bacilli</taxon>
        <taxon>Bacillales</taxon>
        <taxon>Bacillaceae</taxon>
        <taxon>Paenalkalicoccus</taxon>
    </lineage>
</organism>
<feature type="transmembrane region" description="Helical" evidence="8">
    <location>
        <begin position="184"/>
        <end position="205"/>
    </location>
</feature>
<dbReference type="KEGG" id="psua:FLK61_29220"/>
<evidence type="ECO:0000256" key="3">
    <source>
        <dbReference type="ARBA" id="ARBA00022448"/>
    </source>
</evidence>
<dbReference type="PANTHER" id="PTHR34975">
    <property type="entry name" value="SPORE GERMINATION PROTEIN A2"/>
    <property type="match status" value="1"/>
</dbReference>
<feature type="transmembrane region" description="Helical" evidence="8">
    <location>
        <begin position="83"/>
        <end position="108"/>
    </location>
</feature>
<dbReference type="GO" id="GO:0009847">
    <property type="term" value="P:spore germination"/>
    <property type="evidence" value="ECO:0007669"/>
    <property type="project" value="InterPro"/>
</dbReference>
<evidence type="ECO:0000313" key="10">
    <source>
        <dbReference type="Proteomes" id="UP000318138"/>
    </source>
</evidence>
<evidence type="ECO:0000256" key="5">
    <source>
        <dbReference type="ARBA" id="ARBA00022692"/>
    </source>
</evidence>
<feature type="transmembrane region" description="Helical" evidence="8">
    <location>
        <begin position="270"/>
        <end position="295"/>
    </location>
</feature>
<dbReference type="AlphaFoldDB" id="A0A859FF18"/>
<evidence type="ECO:0000256" key="8">
    <source>
        <dbReference type="SAM" id="Phobius"/>
    </source>
</evidence>
<evidence type="ECO:0000256" key="7">
    <source>
        <dbReference type="ARBA" id="ARBA00023136"/>
    </source>
</evidence>
<feature type="transmembrane region" description="Helical" evidence="8">
    <location>
        <begin position="307"/>
        <end position="322"/>
    </location>
</feature>
<name>A0A859FF18_9BACI</name>
<evidence type="ECO:0000256" key="4">
    <source>
        <dbReference type="ARBA" id="ARBA00022544"/>
    </source>
</evidence>
<keyword evidence="7 8" id="KW-0472">Membrane</keyword>
<gene>
    <name evidence="9" type="ORF">FLK61_29220</name>
</gene>
<evidence type="ECO:0000256" key="1">
    <source>
        <dbReference type="ARBA" id="ARBA00004141"/>
    </source>
</evidence>
<feature type="transmembrane region" description="Helical" evidence="8">
    <location>
        <begin position="143"/>
        <end position="164"/>
    </location>
</feature>
<feature type="transmembrane region" description="Helical" evidence="8">
    <location>
        <begin position="12"/>
        <end position="30"/>
    </location>
</feature>
<accession>A0A859FF18</accession>
<evidence type="ECO:0000256" key="2">
    <source>
        <dbReference type="ARBA" id="ARBA00007998"/>
    </source>
</evidence>
<keyword evidence="3" id="KW-0813">Transport</keyword>
<protein>
    <submittedName>
        <fullName evidence="9">GerAB/ArcD/ProY family transporter</fullName>
    </submittedName>
</protein>
<comment type="subcellular location">
    <subcellularLocation>
        <location evidence="1">Membrane</location>
        <topology evidence="1">Multi-pass membrane protein</topology>
    </subcellularLocation>
</comment>
<dbReference type="Gene3D" id="1.20.1740.10">
    <property type="entry name" value="Amino acid/polyamine transporter I"/>
    <property type="match status" value="1"/>
</dbReference>
<dbReference type="Pfam" id="PF03845">
    <property type="entry name" value="Spore_permease"/>
    <property type="match status" value="1"/>
</dbReference>
<keyword evidence="4" id="KW-0309">Germination</keyword>
<dbReference type="EMBL" id="CP041372">
    <property type="protein sequence ID" value="QKS70815.1"/>
    <property type="molecule type" value="Genomic_DNA"/>
</dbReference>
<dbReference type="NCBIfam" id="TIGR00912">
    <property type="entry name" value="2A0309"/>
    <property type="match status" value="1"/>
</dbReference>
<dbReference type="PANTHER" id="PTHR34975:SF2">
    <property type="entry name" value="SPORE GERMINATION PROTEIN A2"/>
    <property type="match status" value="1"/>
</dbReference>
<evidence type="ECO:0000256" key="6">
    <source>
        <dbReference type="ARBA" id="ARBA00022989"/>
    </source>
</evidence>
<sequence length="365" mass="41614">MSISQNHFISPNQLLFFIIQTQIGIAILQLPIDMFKIVKWEGWIAVIISGFCLQLLALSYLFIVSRWPQPSFFTLTKKGLGNIIGNIVNFLYFVYFIIVGTHILTLYYETISVWLFPETPKLFILLLIVIAAVYLVQEDLQLIARFYGIVSILLILIIVVQLTSYSAAQPLNLLPLGLNSPLDYIKASTLSIQSMLGFEIVLFLYPYLKGEYKKIKLMTVFAIGITTTIYVFTIISSYLFFSPDEILLIPHPVLYMLKAFTSSFVDRLDLLFISVWIVSVSTSFMTYLFLASLYVKNTLPIKRRKPAVPFVALIMLIVAMQYESNLEIEAFGDFMHMISPIFFLLLPLILGIAVFIRAPKKEAMS</sequence>
<feature type="transmembrane region" description="Helical" evidence="8">
    <location>
        <begin position="217"/>
        <end position="241"/>
    </location>
</feature>
<dbReference type="InterPro" id="IPR004761">
    <property type="entry name" value="Spore_GerAB"/>
</dbReference>
<keyword evidence="10" id="KW-1185">Reference proteome</keyword>
<feature type="transmembrane region" description="Helical" evidence="8">
    <location>
        <begin position="120"/>
        <end position="136"/>
    </location>
</feature>
<feature type="transmembrane region" description="Helical" evidence="8">
    <location>
        <begin position="42"/>
        <end position="63"/>
    </location>
</feature>
<proteinExistence type="inferred from homology"/>
<dbReference type="RefSeq" id="WP_176008849.1">
    <property type="nucleotide sequence ID" value="NZ_CP041372.2"/>
</dbReference>